<proteinExistence type="predicted"/>
<evidence type="ECO:0000313" key="2">
    <source>
        <dbReference type="EMBL" id="KYQ57622.1"/>
    </source>
</evidence>
<sequence length="129" mass="14762">MWMRRKGTVETKKRVRRGNQEGGKRGTRGGYWQQDGEEERESVKDAGGRRRRIDDDEGEGKRGRGRSIRRRARREGRMEPISGLIRTFAATSSSYVASPRRYRWPVEDVEAKGRPCDAPRPVARGGVFA</sequence>
<organism evidence="2 3">
    <name type="scientific">Mycetomoellerius zeteki</name>
    <dbReference type="NCBI Taxonomy" id="64791"/>
    <lineage>
        <taxon>Eukaryota</taxon>
        <taxon>Metazoa</taxon>
        <taxon>Ecdysozoa</taxon>
        <taxon>Arthropoda</taxon>
        <taxon>Hexapoda</taxon>
        <taxon>Insecta</taxon>
        <taxon>Pterygota</taxon>
        <taxon>Neoptera</taxon>
        <taxon>Endopterygota</taxon>
        <taxon>Hymenoptera</taxon>
        <taxon>Apocrita</taxon>
        <taxon>Aculeata</taxon>
        <taxon>Formicoidea</taxon>
        <taxon>Formicidae</taxon>
        <taxon>Myrmicinae</taxon>
        <taxon>Mycetomoellerius</taxon>
    </lineage>
</organism>
<dbReference type="AlphaFoldDB" id="A0A151XB61"/>
<keyword evidence="3" id="KW-1185">Reference proteome</keyword>
<dbReference type="Proteomes" id="UP000075809">
    <property type="component" value="Unassembled WGS sequence"/>
</dbReference>
<feature type="compositionally biased region" description="Basic and acidic residues" evidence="1">
    <location>
        <begin position="7"/>
        <end position="24"/>
    </location>
</feature>
<reference evidence="2 3" key="1">
    <citation type="submission" date="2015-09" db="EMBL/GenBank/DDBJ databases">
        <title>Trachymyrmex zeteki WGS genome.</title>
        <authorList>
            <person name="Nygaard S."/>
            <person name="Hu H."/>
            <person name="Boomsma J."/>
            <person name="Zhang G."/>
        </authorList>
    </citation>
    <scope>NUCLEOTIDE SEQUENCE [LARGE SCALE GENOMIC DNA]</scope>
    <source>
        <strain evidence="2">Tzet28-1</strain>
        <tissue evidence="2">Whole body</tissue>
    </source>
</reference>
<gene>
    <name evidence="2" type="ORF">ALC60_03584</name>
</gene>
<feature type="region of interest" description="Disordered" evidence="1">
    <location>
        <begin position="1"/>
        <end position="75"/>
    </location>
</feature>
<accession>A0A151XB61</accession>
<name>A0A151XB61_9HYME</name>
<dbReference type="EMBL" id="KQ982335">
    <property type="protein sequence ID" value="KYQ57622.1"/>
    <property type="molecule type" value="Genomic_DNA"/>
</dbReference>
<evidence type="ECO:0000256" key="1">
    <source>
        <dbReference type="SAM" id="MobiDB-lite"/>
    </source>
</evidence>
<feature type="compositionally biased region" description="Basic and acidic residues" evidence="1">
    <location>
        <begin position="41"/>
        <end position="62"/>
    </location>
</feature>
<feature type="region of interest" description="Disordered" evidence="1">
    <location>
        <begin position="110"/>
        <end position="129"/>
    </location>
</feature>
<protein>
    <submittedName>
        <fullName evidence="2">Uncharacterized protein</fullName>
    </submittedName>
</protein>
<evidence type="ECO:0000313" key="3">
    <source>
        <dbReference type="Proteomes" id="UP000075809"/>
    </source>
</evidence>
<feature type="compositionally biased region" description="Basic residues" evidence="1">
    <location>
        <begin position="63"/>
        <end position="74"/>
    </location>
</feature>